<organism evidence="1 2">
    <name type="scientific">Phytohabitans houttuyneae</name>
    <dbReference type="NCBI Taxonomy" id="1076126"/>
    <lineage>
        <taxon>Bacteria</taxon>
        <taxon>Bacillati</taxon>
        <taxon>Actinomycetota</taxon>
        <taxon>Actinomycetes</taxon>
        <taxon>Micromonosporales</taxon>
        <taxon>Micromonosporaceae</taxon>
    </lineage>
</organism>
<protein>
    <submittedName>
        <fullName evidence="1">Uncharacterized protein</fullName>
    </submittedName>
</protein>
<sequence>MLIQDPGAGPEIMVAAASWAHTRMVPLGTAGVQAQTDNLAEQLTAARGTVEARR</sequence>
<evidence type="ECO:0000313" key="1">
    <source>
        <dbReference type="EMBL" id="GFJ81918.1"/>
    </source>
</evidence>
<gene>
    <name evidence="1" type="ORF">Phou_060980</name>
</gene>
<dbReference type="RefSeq" id="WP_173061765.1">
    <property type="nucleotide sequence ID" value="NZ_BAABGO010000052.1"/>
</dbReference>
<proteinExistence type="predicted"/>
<reference evidence="1 2" key="2">
    <citation type="submission" date="2020-03" db="EMBL/GenBank/DDBJ databases">
        <authorList>
            <person name="Ichikawa N."/>
            <person name="Kimura A."/>
            <person name="Kitahashi Y."/>
            <person name="Uohara A."/>
        </authorList>
    </citation>
    <scope>NUCLEOTIDE SEQUENCE [LARGE SCALE GENOMIC DNA]</scope>
    <source>
        <strain evidence="1 2">NBRC 108639</strain>
    </source>
</reference>
<dbReference type="Proteomes" id="UP000482800">
    <property type="component" value="Unassembled WGS sequence"/>
</dbReference>
<comment type="caution">
    <text evidence="1">The sequence shown here is derived from an EMBL/GenBank/DDBJ whole genome shotgun (WGS) entry which is preliminary data.</text>
</comment>
<reference evidence="1 2" key="1">
    <citation type="submission" date="2020-03" db="EMBL/GenBank/DDBJ databases">
        <title>Whole genome shotgun sequence of Phytohabitans houttuyneae NBRC 108639.</title>
        <authorList>
            <person name="Komaki H."/>
            <person name="Tamura T."/>
        </authorList>
    </citation>
    <scope>NUCLEOTIDE SEQUENCE [LARGE SCALE GENOMIC DNA]</scope>
    <source>
        <strain evidence="1 2">NBRC 108639</strain>
    </source>
</reference>
<name>A0A6V8KHN2_9ACTN</name>
<dbReference type="AlphaFoldDB" id="A0A6V8KHN2"/>
<accession>A0A6V8KHN2</accession>
<keyword evidence="2" id="KW-1185">Reference proteome</keyword>
<evidence type="ECO:0000313" key="2">
    <source>
        <dbReference type="Proteomes" id="UP000482800"/>
    </source>
</evidence>
<dbReference type="EMBL" id="BLPF01000002">
    <property type="protein sequence ID" value="GFJ81918.1"/>
    <property type="molecule type" value="Genomic_DNA"/>
</dbReference>